<dbReference type="GO" id="GO:0055085">
    <property type="term" value="P:transmembrane transport"/>
    <property type="evidence" value="ECO:0007669"/>
    <property type="project" value="InterPro"/>
</dbReference>
<dbReference type="RefSeq" id="WP_144987740.1">
    <property type="nucleotide sequence ID" value="NZ_CP037920.1"/>
</dbReference>
<keyword evidence="3" id="KW-1003">Cell membrane</keyword>
<keyword evidence="5 7" id="KW-1133">Transmembrane helix</keyword>
<evidence type="ECO:0000256" key="4">
    <source>
        <dbReference type="ARBA" id="ARBA00022692"/>
    </source>
</evidence>
<organism evidence="9 10">
    <name type="scientific">Gimesia aquarii</name>
    <dbReference type="NCBI Taxonomy" id="2527964"/>
    <lineage>
        <taxon>Bacteria</taxon>
        <taxon>Pseudomonadati</taxon>
        <taxon>Planctomycetota</taxon>
        <taxon>Planctomycetia</taxon>
        <taxon>Planctomycetales</taxon>
        <taxon>Planctomycetaceae</taxon>
        <taxon>Gimesia</taxon>
    </lineage>
</organism>
<keyword evidence="4 7" id="KW-0812">Transmembrane</keyword>
<evidence type="ECO:0000259" key="8">
    <source>
        <dbReference type="Pfam" id="PF03600"/>
    </source>
</evidence>
<feature type="transmembrane region" description="Helical" evidence="7">
    <location>
        <begin position="311"/>
        <end position="332"/>
    </location>
</feature>
<keyword evidence="6 7" id="KW-0472">Membrane</keyword>
<evidence type="ECO:0000313" key="9">
    <source>
        <dbReference type="EMBL" id="QDT98788.1"/>
    </source>
</evidence>
<dbReference type="InterPro" id="IPR004680">
    <property type="entry name" value="Cit_transptr-like_dom"/>
</dbReference>
<feature type="transmembrane region" description="Helical" evidence="7">
    <location>
        <begin position="384"/>
        <end position="406"/>
    </location>
</feature>
<comment type="subcellular location">
    <subcellularLocation>
        <location evidence="1">Cell membrane</location>
        <topology evidence="1">Multi-pass membrane protein</topology>
    </subcellularLocation>
</comment>
<dbReference type="AlphaFoldDB" id="A0A517W0K7"/>
<proteinExistence type="predicted"/>
<feature type="transmembrane region" description="Helical" evidence="7">
    <location>
        <begin position="344"/>
        <end position="364"/>
    </location>
</feature>
<feature type="transmembrane region" description="Helical" evidence="7">
    <location>
        <begin position="31"/>
        <end position="47"/>
    </location>
</feature>
<sequence length="407" mass="43319">MTTFVVIVYIIVYLSMLLGGIPGLRVDRTGAALLGAIALLAVGNISEQNALASIDVPTLALLFGLMVVSAQFQLGGFYGIATKRVVAQDMSPPALLAVVISLTGAFSALLTNDVVCLAVAPLLSHLCIEKKLNPVPYLLALACAANIGSATTLIGNPQNILIGEALKVPFNGYLLIAMPPCLLGLLIVWGIIVSLYRGKWHFETEASLENTEIEFDRWQTFKGILVLTLLIACFIFTAWPRELLALGAAGILMLSRKFHSRKIMGLVDWSLLVLFISLFIVNKAFQLTGGMDWLVAQTESAGIPLDQPAPLFISTVILGNLVSNVPAIMLLLPIVKGSDVGPLLALSSSLAGNLIIVGSVANIIVVESARQAGIKIDFKTHARVGIPVTLVTLSVTGAWLWLVSLFS</sequence>
<protein>
    <submittedName>
        <fullName evidence="9">Inner membrane protein YbiR</fullName>
    </submittedName>
</protein>
<evidence type="ECO:0000256" key="3">
    <source>
        <dbReference type="ARBA" id="ARBA00022475"/>
    </source>
</evidence>
<feature type="transmembrane region" description="Helical" evidence="7">
    <location>
        <begin position="93"/>
        <end position="123"/>
    </location>
</feature>
<dbReference type="PANTHER" id="PTHR43302:SF5">
    <property type="entry name" value="TRANSPORTER ARSB-RELATED"/>
    <property type="match status" value="1"/>
</dbReference>
<dbReference type="GO" id="GO:0005886">
    <property type="term" value="C:plasma membrane"/>
    <property type="evidence" value="ECO:0007669"/>
    <property type="project" value="UniProtKB-SubCell"/>
</dbReference>
<feature type="transmembrane region" description="Helical" evidence="7">
    <location>
        <begin position="266"/>
        <end position="285"/>
    </location>
</feature>
<dbReference type="KEGG" id="gaw:V144x_42960"/>
<feature type="transmembrane region" description="Helical" evidence="7">
    <location>
        <begin position="135"/>
        <end position="154"/>
    </location>
</feature>
<name>A0A517W0K7_9PLAN</name>
<feature type="transmembrane region" description="Helical" evidence="7">
    <location>
        <begin position="59"/>
        <end position="81"/>
    </location>
</feature>
<feature type="transmembrane region" description="Helical" evidence="7">
    <location>
        <begin position="224"/>
        <end position="254"/>
    </location>
</feature>
<evidence type="ECO:0000256" key="6">
    <source>
        <dbReference type="ARBA" id="ARBA00023136"/>
    </source>
</evidence>
<evidence type="ECO:0000256" key="1">
    <source>
        <dbReference type="ARBA" id="ARBA00004651"/>
    </source>
</evidence>
<evidence type="ECO:0000256" key="7">
    <source>
        <dbReference type="SAM" id="Phobius"/>
    </source>
</evidence>
<dbReference type="Proteomes" id="UP000318704">
    <property type="component" value="Chromosome"/>
</dbReference>
<dbReference type="EMBL" id="CP037920">
    <property type="protein sequence ID" value="QDT98788.1"/>
    <property type="molecule type" value="Genomic_DNA"/>
</dbReference>
<keyword evidence="2" id="KW-0813">Transport</keyword>
<evidence type="ECO:0000256" key="2">
    <source>
        <dbReference type="ARBA" id="ARBA00022448"/>
    </source>
</evidence>
<dbReference type="CDD" id="cd01117">
    <property type="entry name" value="YbiR_permease"/>
    <property type="match status" value="1"/>
</dbReference>
<feature type="transmembrane region" description="Helical" evidence="7">
    <location>
        <begin position="6"/>
        <end position="24"/>
    </location>
</feature>
<reference evidence="9 10" key="1">
    <citation type="submission" date="2019-03" db="EMBL/GenBank/DDBJ databases">
        <title>Deep-cultivation of Planctomycetes and their phenomic and genomic characterization uncovers novel biology.</title>
        <authorList>
            <person name="Wiegand S."/>
            <person name="Jogler M."/>
            <person name="Boedeker C."/>
            <person name="Pinto D."/>
            <person name="Vollmers J."/>
            <person name="Rivas-Marin E."/>
            <person name="Kohn T."/>
            <person name="Peeters S.H."/>
            <person name="Heuer A."/>
            <person name="Rast P."/>
            <person name="Oberbeckmann S."/>
            <person name="Bunk B."/>
            <person name="Jeske O."/>
            <person name="Meyerdierks A."/>
            <person name="Storesund J.E."/>
            <person name="Kallscheuer N."/>
            <person name="Luecker S."/>
            <person name="Lage O.M."/>
            <person name="Pohl T."/>
            <person name="Merkel B.J."/>
            <person name="Hornburger P."/>
            <person name="Mueller R.-W."/>
            <person name="Bruemmer F."/>
            <person name="Labrenz M."/>
            <person name="Spormann A.M."/>
            <person name="Op den Camp H."/>
            <person name="Overmann J."/>
            <person name="Amann R."/>
            <person name="Jetten M.S.M."/>
            <person name="Mascher T."/>
            <person name="Medema M.H."/>
            <person name="Devos D.P."/>
            <person name="Kaster A.-K."/>
            <person name="Ovreas L."/>
            <person name="Rohde M."/>
            <person name="Galperin M.Y."/>
            <person name="Jogler C."/>
        </authorList>
    </citation>
    <scope>NUCLEOTIDE SEQUENCE [LARGE SCALE GENOMIC DNA]</scope>
    <source>
        <strain evidence="9 10">V144</strain>
    </source>
</reference>
<evidence type="ECO:0000256" key="5">
    <source>
        <dbReference type="ARBA" id="ARBA00022989"/>
    </source>
</evidence>
<gene>
    <name evidence="9" type="primary">ybiR</name>
    <name evidence="9" type="ORF">V144x_42960</name>
</gene>
<feature type="transmembrane region" description="Helical" evidence="7">
    <location>
        <begin position="174"/>
        <end position="196"/>
    </location>
</feature>
<dbReference type="Pfam" id="PF03600">
    <property type="entry name" value="CitMHS"/>
    <property type="match status" value="1"/>
</dbReference>
<evidence type="ECO:0000313" key="10">
    <source>
        <dbReference type="Proteomes" id="UP000318704"/>
    </source>
</evidence>
<accession>A0A517W0K7</accession>
<feature type="domain" description="Citrate transporter-like" evidence="8">
    <location>
        <begin position="26"/>
        <end position="338"/>
    </location>
</feature>
<dbReference type="PANTHER" id="PTHR43302">
    <property type="entry name" value="TRANSPORTER ARSB-RELATED"/>
    <property type="match status" value="1"/>
</dbReference>